<dbReference type="KEGG" id="fjg:BB050_02175"/>
<keyword evidence="1" id="KW-0808">Transferase</keyword>
<dbReference type="EMBL" id="CP016907">
    <property type="protein sequence ID" value="AOC95291.1"/>
    <property type="molecule type" value="Genomic_DNA"/>
</dbReference>
<evidence type="ECO:0000313" key="2">
    <source>
        <dbReference type="EMBL" id="AOC95291.1"/>
    </source>
</evidence>
<dbReference type="Proteomes" id="UP000093276">
    <property type="component" value="Chromosome"/>
</dbReference>
<evidence type="ECO:0000313" key="3">
    <source>
        <dbReference type="Proteomes" id="UP000093276"/>
    </source>
</evidence>
<dbReference type="SUPFAM" id="SSF53756">
    <property type="entry name" value="UDP-Glycosyltransferase/glycogen phosphorylase"/>
    <property type="match status" value="1"/>
</dbReference>
<dbReference type="GeneID" id="32308054"/>
<dbReference type="PANTHER" id="PTHR46401">
    <property type="entry name" value="GLYCOSYLTRANSFERASE WBBK-RELATED"/>
    <property type="match status" value="1"/>
</dbReference>
<proteinExistence type="predicted"/>
<dbReference type="GO" id="GO:0016757">
    <property type="term" value="F:glycosyltransferase activity"/>
    <property type="evidence" value="ECO:0007669"/>
    <property type="project" value="TreeGrafter"/>
</dbReference>
<sequence>MFLGKTLLINTLNLESSGSSVISDRNYQLMERNSSQMFKYSISLTLKNIKQNIHSILFDFNLVNDFDLKDIIQQIKSNQIDTVFVDTSLLGNVAKEIKINFPNVYVIAFFHNVEYDYFKELIKVSKRFQHYFTLILIKKAEKQLIKFSDVIITLNQRDSDGINDLYGKRADLLLPTSFVDVYNEEKYMLNRNKTNVLKLLFVGSYFPPNIYAVDWFVNNVLKNIKREVEFYVVGNGFETHKFKQIDPRIKLIGRVTDLTSYYYMSDLVVAPIFHGSGMKTKVAEALMYNKPILGTKEAFEGYEIDSNCIGFESEEAVEHIEFIEEFKLTNFKNIRKIFLDNYSFEKINSNFYKFFNERK</sequence>
<evidence type="ECO:0008006" key="4">
    <source>
        <dbReference type="Google" id="ProtNLM"/>
    </source>
</evidence>
<dbReference type="PANTHER" id="PTHR46401:SF2">
    <property type="entry name" value="GLYCOSYLTRANSFERASE WBBK-RELATED"/>
    <property type="match status" value="1"/>
</dbReference>
<dbReference type="Pfam" id="PF13692">
    <property type="entry name" value="Glyco_trans_1_4"/>
    <property type="match status" value="1"/>
</dbReference>
<dbReference type="AlphaFoldDB" id="A0AAC9D292"/>
<dbReference type="Gene3D" id="3.40.50.2000">
    <property type="entry name" value="Glycogen Phosphorylase B"/>
    <property type="match status" value="2"/>
</dbReference>
<accession>A0AAC9D292</accession>
<dbReference type="GO" id="GO:0009103">
    <property type="term" value="P:lipopolysaccharide biosynthetic process"/>
    <property type="evidence" value="ECO:0007669"/>
    <property type="project" value="TreeGrafter"/>
</dbReference>
<organism evidence="2 3">
    <name type="scientific">Flavobacterium anhuiense</name>
    <dbReference type="NCBI Taxonomy" id="459526"/>
    <lineage>
        <taxon>Bacteria</taxon>
        <taxon>Pseudomonadati</taxon>
        <taxon>Bacteroidota</taxon>
        <taxon>Flavobacteriia</taxon>
        <taxon>Flavobacteriales</taxon>
        <taxon>Flavobacteriaceae</taxon>
        <taxon>Flavobacterium</taxon>
    </lineage>
</organism>
<reference evidence="2 3" key="1">
    <citation type="submission" date="2016-08" db="EMBL/GenBank/DDBJ databases">
        <title>Complete genome sequence of Flavobacterium johnsoniae strain GSE09, a volatile-producing biocontrol agent isolated from cucumber (Cucumis sativus).</title>
        <authorList>
            <person name="Jeong J.-J."/>
            <person name="Oh J.Y."/>
            <person name="Jim Y.J."/>
            <person name="Sang M.K."/>
            <person name="Kim K.D."/>
        </authorList>
    </citation>
    <scope>NUCLEOTIDE SEQUENCE [LARGE SCALE GENOMIC DNA]</scope>
    <source>
        <strain evidence="2 3">GSE09</strain>
    </source>
</reference>
<gene>
    <name evidence="2" type="ORF">BB050_02175</name>
</gene>
<name>A0AAC9D292_9FLAO</name>
<protein>
    <recommendedName>
        <fullName evidence="4">Glycosyltransferase</fullName>
    </recommendedName>
</protein>
<evidence type="ECO:0000256" key="1">
    <source>
        <dbReference type="ARBA" id="ARBA00022679"/>
    </source>
</evidence>
<dbReference type="RefSeq" id="WP_066033553.1">
    <property type="nucleotide sequence ID" value="NZ_CP016907.1"/>
</dbReference>